<gene>
    <name evidence="1" type="ORF">ATANTOWER_027077</name>
</gene>
<proteinExistence type="predicted"/>
<sequence length="116" mass="12895">MSPVIFCRRYHEGVVSSEKEDSLCGEITGSPSSAKTTPTKLHVFTHMHTTDTRTRMHSNSPLLPLGVVSAPLLLGSSRVSPCGAPGSLLQQQLLHSLLFFLLIKRFSVYMTFFFRQ</sequence>
<evidence type="ECO:0000313" key="2">
    <source>
        <dbReference type="Proteomes" id="UP001345963"/>
    </source>
</evidence>
<accession>A0ABU7ASB5</accession>
<reference evidence="1 2" key="1">
    <citation type="submission" date="2021-07" db="EMBL/GenBank/DDBJ databases">
        <authorList>
            <person name="Palmer J.M."/>
        </authorList>
    </citation>
    <scope>NUCLEOTIDE SEQUENCE [LARGE SCALE GENOMIC DNA]</scope>
    <source>
        <strain evidence="1 2">AT_MEX2019</strain>
        <tissue evidence="1">Muscle</tissue>
    </source>
</reference>
<protein>
    <submittedName>
        <fullName evidence="1">Uncharacterized protein</fullName>
    </submittedName>
</protein>
<dbReference type="EMBL" id="JAHUTI010029569">
    <property type="protein sequence ID" value="MED6241097.1"/>
    <property type="molecule type" value="Genomic_DNA"/>
</dbReference>
<evidence type="ECO:0000313" key="1">
    <source>
        <dbReference type="EMBL" id="MED6241097.1"/>
    </source>
</evidence>
<organism evidence="1 2">
    <name type="scientific">Ataeniobius toweri</name>
    <dbReference type="NCBI Taxonomy" id="208326"/>
    <lineage>
        <taxon>Eukaryota</taxon>
        <taxon>Metazoa</taxon>
        <taxon>Chordata</taxon>
        <taxon>Craniata</taxon>
        <taxon>Vertebrata</taxon>
        <taxon>Euteleostomi</taxon>
        <taxon>Actinopterygii</taxon>
        <taxon>Neopterygii</taxon>
        <taxon>Teleostei</taxon>
        <taxon>Neoteleostei</taxon>
        <taxon>Acanthomorphata</taxon>
        <taxon>Ovalentaria</taxon>
        <taxon>Atherinomorphae</taxon>
        <taxon>Cyprinodontiformes</taxon>
        <taxon>Goodeidae</taxon>
        <taxon>Ataeniobius</taxon>
    </lineage>
</organism>
<keyword evidence="2" id="KW-1185">Reference proteome</keyword>
<name>A0ABU7ASB5_9TELE</name>
<comment type="caution">
    <text evidence="1">The sequence shown here is derived from an EMBL/GenBank/DDBJ whole genome shotgun (WGS) entry which is preliminary data.</text>
</comment>
<dbReference type="Proteomes" id="UP001345963">
    <property type="component" value="Unassembled WGS sequence"/>
</dbReference>